<feature type="binding site" evidence="8">
    <location>
        <position position="142"/>
    </location>
    <ligand>
        <name>Zn(2+)</name>
        <dbReference type="ChEBI" id="CHEBI:29105"/>
        <label>1</label>
        <note>catalytic</note>
    </ligand>
</feature>
<name>A0A9D9EHV0_9BACT</name>
<feature type="active site" description="Proton acceptor" evidence="8">
    <location>
        <position position="66"/>
    </location>
</feature>
<proteinExistence type="inferred from homology"/>
<evidence type="ECO:0000256" key="4">
    <source>
        <dbReference type="ARBA" id="ARBA00022723"/>
    </source>
</evidence>
<dbReference type="CDD" id="cd07717">
    <property type="entry name" value="RNaseZ_ZiPD-like_MBL-fold"/>
    <property type="match status" value="1"/>
</dbReference>
<comment type="caution">
    <text evidence="10">The sequence shown here is derived from an EMBL/GenBank/DDBJ whole genome shotgun (WGS) entry which is preliminary data.</text>
</comment>
<feature type="binding site" evidence="8">
    <location>
        <position position="67"/>
    </location>
    <ligand>
        <name>Zn(2+)</name>
        <dbReference type="ChEBI" id="CHEBI:29105"/>
        <label>2</label>
        <note>catalytic</note>
    </ligand>
</feature>
<dbReference type="AlphaFoldDB" id="A0A9D9EHV0"/>
<evidence type="ECO:0000313" key="10">
    <source>
        <dbReference type="EMBL" id="MBO8448371.1"/>
    </source>
</evidence>
<dbReference type="Pfam" id="PF23023">
    <property type="entry name" value="Anti-Pycsar_Apyc1"/>
    <property type="match status" value="1"/>
</dbReference>
<comment type="catalytic activity">
    <reaction evidence="8">
        <text>Endonucleolytic cleavage of RNA, removing extra 3' nucleotides from tRNA precursor, generating 3' termini of tRNAs. A 3'-hydroxy group is left at the tRNA terminus and a 5'-phosphoryl group is left at the trailer molecule.</text>
        <dbReference type="EC" id="3.1.26.11"/>
    </reaction>
</comment>
<dbReference type="Proteomes" id="UP000810252">
    <property type="component" value="Unassembled WGS sequence"/>
</dbReference>
<dbReference type="PANTHER" id="PTHR46018">
    <property type="entry name" value="ZINC PHOSPHODIESTERASE ELAC PROTEIN 1"/>
    <property type="match status" value="1"/>
</dbReference>
<dbReference type="InterPro" id="IPR013471">
    <property type="entry name" value="RNase_Z/BN"/>
</dbReference>
<sequence>MNFTLNILGTASALPTVGRYPSAQVLDVRGRLFLIDCGEGVQMQLRKARMSILKIDTIFLSHLHGDHTFGIFGLLSTMSMLGRKTPLDIYAPEAFGKVLEDFMASFGEGFKFEPVHHVVKTAGPEPVFSTRTVEVYAFPLKHRIETYGYLFRETVPMNNIRKEAIGKYDLTLAEIAALKRGEDVVRNPGTGAEVTITNAEAAYRPYEPRSFAYCSDTAPFGELADWVKGVDLLYHEATFPVEFSKVAGITGHSTTEQAAECAKAAGVKKLVIGHYSSRFKDVSFYLDEVKNIFPDAVLGQDGMSIDVPLVRNGR</sequence>
<dbReference type="GO" id="GO:0008270">
    <property type="term" value="F:zinc ion binding"/>
    <property type="evidence" value="ECO:0007669"/>
    <property type="project" value="UniProtKB-UniRule"/>
</dbReference>
<feature type="binding site" evidence="8">
    <location>
        <position position="216"/>
    </location>
    <ligand>
        <name>Zn(2+)</name>
        <dbReference type="ChEBI" id="CHEBI:29105"/>
        <label>2</label>
        <note>catalytic</note>
    </ligand>
</feature>
<dbReference type="SUPFAM" id="SSF56281">
    <property type="entry name" value="Metallo-hydrolase/oxidoreductase"/>
    <property type="match status" value="1"/>
</dbReference>
<reference evidence="10" key="1">
    <citation type="submission" date="2020-10" db="EMBL/GenBank/DDBJ databases">
        <authorList>
            <person name="Gilroy R."/>
        </authorList>
    </citation>
    <scope>NUCLEOTIDE SEQUENCE</scope>
    <source>
        <strain evidence="10">20514</strain>
    </source>
</reference>
<evidence type="ECO:0000256" key="3">
    <source>
        <dbReference type="ARBA" id="ARBA00022722"/>
    </source>
</evidence>
<dbReference type="Pfam" id="PF12706">
    <property type="entry name" value="Lactamase_B_2"/>
    <property type="match status" value="1"/>
</dbReference>
<keyword evidence="2 8" id="KW-0819">tRNA processing</keyword>
<evidence type="ECO:0000259" key="9">
    <source>
        <dbReference type="Pfam" id="PF12706"/>
    </source>
</evidence>
<protein>
    <recommendedName>
        <fullName evidence="8">Ribonuclease Z</fullName>
        <shortName evidence="8">RNase Z</shortName>
        <ecNumber evidence="8">3.1.26.11</ecNumber>
    </recommendedName>
    <alternativeName>
        <fullName evidence="8">tRNA 3 endonuclease</fullName>
    </alternativeName>
    <alternativeName>
        <fullName evidence="8">tRNase Z</fullName>
    </alternativeName>
</protein>
<evidence type="ECO:0000256" key="8">
    <source>
        <dbReference type="HAMAP-Rule" id="MF_01818"/>
    </source>
</evidence>
<organism evidence="10 11">
    <name type="scientific">Candidatus Cryptobacteroides merdigallinarum</name>
    <dbReference type="NCBI Taxonomy" id="2840770"/>
    <lineage>
        <taxon>Bacteria</taxon>
        <taxon>Pseudomonadati</taxon>
        <taxon>Bacteroidota</taxon>
        <taxon>Bacteroidia</taxon>
        <taxon>Bacteroidales</taxon>
        <taxon>Candidatus Cryptobacteroides</taxon>
    </lineage>
</organism>
<comment type="subunit">
    <text evidence="1 8">Homodimer.</text>
</comment>
<dbReference type="NCBIfam" id="NF000801">
    <property type="entry name" value="PRK00055.1-3"/>
    <property type="match status" value="1"/>
</dbReference>
<comment type="function">
    <text evidence="8">Zinc phosphodiesterase, which displays some tRNA 3'-processing endonuclease activity. Probably involved in tRNA maturation, by removing a 3'-trailer from precursor tRNA.</text>
</comment>
<dbReference type="InterPro" id="IPR001279">
    <property type="entry name" value="Metallo-B-lactamas"/>
</dbReference>
<keyword evidence="7 8" id="KW-0862">Zinc</keyword>
<dbReference type="EC" id="3.1.26.11" evidence="8"/>
<reference evidence="10" key="2">
    <citation type="journal article" date="2021" name="PeerJ">
        <title>Extensive microbial diversity within the chicken gut microbiome revealed by metagenomics and culture.</title>
        <authorList>
            <person name="Gilroy R."/>
            <person name="Ravi A."/>
            <person name="Getino M."/>
            <person name="Pursley I."/>
            <person name="Horton D.L."/>
            <person name="Alikhan N.F."/>
            <person name="Baker D."/>
            <person name="Gharbi K."/>
            <person name="Hall N."/>
            <person name="Watson M."/>
            <person name="Adriaenssens E.M."/>
            <person name="Foster-Nyarko E."/>
            <person name="Jarju S."/>
            <person name="Secka A."/>
            <person name="Antonio M."/>
            <person name="Oren A."/>
            <person name="Chaudhuri R.R."/>
            <person name="La Ragione R."/>
            <person name="Hildebrand F."/>
            <person name="Pallen M.J."/>
        </authorList>
    </citation>
    <scope>NUCLEOTIDE SEQUENCE</scope>
    <source>
        <strain evidence="10">20514</strain>
    </source>
</reference>
<feature type="domain" description="Metallo-beta-lactamase" evidence="9">
    <location>
        <begin position="208"/>
        <end position="275"/>
    </location>
</feature>
<dbReference type="PANTHER" id="PTHR46018:SF2">
    <property type="entry name" value="ZINC PHOSPHODIESTERASE ELAC PROTEIN 1"/>
    <property type="match status" value="1"/>
</dbReference>
<keyword evidence="6 8" id="KW-0378">Hydrolase</keyword>
<dbReference type="GO" id="GO:0042781">
    <property type="term" value="F:3'-tRNA processing endoribonuclease activity"/>
    <property type="evidence" value="ECO:0007669"/>
    <property type="project" value="UniProtKB-UniRule"/>
</dbReference>
<keyword evidence="3 8" id="KW-0540">Nuclease</keyword>
<feature type="binding site" evidence="8">
    <location>
        <position position="274"/>
    </location>
    <ligand>
        <name>Zn(2+)</name>
        <dbReference type="ChEBI" id="CHEBI:29105"/>
        <label>2</label>
        <note>catalytic</note>
    </ligand>
</feature>
<accession>A0A9D9EHV0</accession>
<dbReference type="InterPro" id="IPR036866">
    <property type="entry name" value="RibonucZ/Hydroxyglut_hydro"/>
</dbReference>
<keyword evidence="5 8" id="KW-0255">Endonuclease</keyword>
<comment type="similarity">
    <text evidence="8">Belongs to the RNase Z family.</text>
</comment>
<evidence type="ECO:0000256" key="7">
    <source>
        <dbReference type="ARBA" id="ARBA00022833"/>
    </source>
</evidence>
<feature type="binding site" evidence="8">
    <location>
        <position position="216"/>
    </location>
    <ligand>
        <name>Zn(2+)</name>
        <dbReference type="ChEBI" id="CHEBI:29105"/>
        <label>1</label>
        <note>catalytic</note>
    </ligand>
</feature>
<evidence type="ECO:0000313" key="11">
    <source>
        <dbReference type="Proteomes" id="UP000810252"/>
    </source>
</evidence>
<evidence type="ECO:0000256" key="6">
    <source>
        <dbReference type="ARBA" id="ARBA00022801"/>
    </source>
</evidence>
<feature type="binding site" evidence="8">
    <location>
        <position position="62"/>
    </location>
    <ligand>
        <name>Zn(2+)</name>
        <dbReference type="ChEBI" id="CHEBI:29105"/>
        <label>1</label>
        <note>catalytic</note>
    </ligand>
</feature>
<feature type="binding site" evidence="8">
    <location>
        <position position="66"/>
    </location>
    <ligand>
        <name>Zn(2+)</name>
        <dbReference type="ChEBI" id="CHEBI:29105"/>
        <label>2</label>
        <note>catalytic</note>
    </ligand>
</feature>
<dbReference type="EMBL" id="JADIMQ010000052">
    <property type="protein sequence ID" value="MBO8448371.1"/>
    <property type="molecule type" value="Genomic_DNA"/>
</dbReference>
<evidence type="ECO:0000256" key="2">
    <source>
        <dbReference type="ARBA" id="ARBA00022694"/>
    </source>
</evidence>
<evidence type="ECO:0000256" key="5">
    <source>
        <dbReference type="ARBA" id="ARBA00022759"/>
    </source>
</evidence>
<dbReference type="Gene3D" id="3.60.15.10">
    <property type="entry name" value="Ribonuclease Z/Hydroxyacylglutathione hydrolase-like"/>
    <property type="match status" value="1"/>
</dbReference>
<evidence type="ECO:0000256" key="1">
    <source>
        <dbReference type="ARBA" id="ARBA00011738"/>
    </source>
</evidence>
<gene>
    <name evidence="8" type="primary">rnz</name>
    <name evidence="10" type="ORF">IAC29_03760</name>
</gene>
<keyword evidence="4 8" id="KW-0479">Metal-binding</keyword>
<dbReference type="HAMAP" id="MF_01818">
    <property type="entry name" value="RNase_Z_BN"/>
    <property type="match status" value="1"/>
</dbReference>
<comment type="cofactor">
    <cofactor evidence="8">
        <name>Zn(2+)</name>
        <dbReference type="ChEBI" id="CHEBI:29105"/>
    </cofactor>
    <text evidence="8">Binds 2 Zn(2+) ions.</text>
</comment>
<feature type="binding site" evidence="8">
    <location>
        <position position="64"/>
    </location>
    <ligand>
        <name>Zn(2+)</name>
        <dbReference type="ChEBI" id="CHEBI:29105"/>
        <label>1</label>
        <note>catalytic</note>
    </ligand>
</feature>